<dbReference type="GO" id="GO:0030686">
    <property type="term" value="C:90S preribosome"/>
    <property type="evidence" value="ECO:0007669"/>
    <property type="project" value="TreeGrafter"/>
</dbReference>
<evidence type="ECO:0000256" key="5">
    <source>
        <dbReference type="PROSITE-ProRule" id="PRU00221"/>
    </source>
</evidence>
<feature type="repeat" description="WD" evidence="5">
    <location>
        <begin position="424"/>
        <end position="457"/>
    </location>
</feature>
<feature type="repeat" description="WD" evidence="5">
    <location>
        <begin position="200"/>
        <end position="241"/>
    </location>
</feature>
<dbReference type="PROSITE" id="PS50082">
    <property type="entry name" value="WD_REPEATS_2"/>
    <property type="match status" value="10"/>
</dbReference>
<dbReference type="Proteomes" id="UP000198372">
    <property type="component" value="Unassembled WGS sequence"/>
</dbReference>
<dbReference type="EMBL" id="FMSP01000005">
    <property type="protein sequence ID" value="SCV69910.1"/>
    <property type="molecule type" value="Genomic_DNA"/>
</dbReference>
<dbReference type="CDD" id="cd00200">
    <property type="entry name" value="WD40"/>
    <property type="match status" value="2"/>
</dbReference>
<sequence length="906" mass="98897">MSANTSAPPPRPRFKTSFKAVRAYEPIHTGGKVVLSGDGSWLVSTLDEQALISDIETGERIRLLKGDSSAVTTLAITPTPASPNAGGYLLTASRSFALHLYSLPSLTLHRTIAKAHSAPIITSAADPSGTLFATGSADGSVKVWDAENAHCTHVLHGHGGLVSALFFDIGADGRARLISGADDCKIRVWDLHTRECVHVLDGHTSIVTGLQVTKDGKNLISGGRDQIVNLWDLERGVLRKTMPVFETLEAVGLVQLPDQVAVWTAGDKGIIRLWDLRSGEEVNKEQRGNGKGKVHEIVDAIYNAATSTLTAIYVDQNIITWSLPTLGVTRQIVGYNDEVIDVAYLAPSRPEDESHLAVATNSDLIRVYDLARFNTSLLEGHNDVVLCLGRSTDGNVLASGSKDKTARVWRPKSSGKGWACVATAEGHVESIGAVAVAKKGRTFLVTASQDRTAKVWDFPSALGAEGGEVVDDAPAVALKSLTTQKIHDKDINSLDISPNDKLLVSGSQDRTAKLFSITYTAKTKSSPPKAALSLLGTLKGHKRGVWSVKFSPVDQCVATASGDRTIRLWSLADFTCVKTFEGHTNSVLRIDFLTRGMQLASCASDGLVKVWNVKDEQCVSTLDNHDDKVWALTVAKDEKYLVSGGADSVITVWQDLTEEEEKAKVEQHEHQALKAQDFENYLSIRDYSNAILLSLSMDQPKRLLKLLTEVRLAASEDLKSYTGSSQVDQVLQSLGDIDLRQLLLYVKDWNTNARTSEVAQGVLHAILKLHSAEKVLECLDPQKPKEEDDQDIDFGADDGDEDEIVNEEKRKERRRELAKKRRTEIKAGDLLQALIPYTERHLGRADKIVRESYIVEHLLGQMNSYELEADTAGAVNATHDLQSMEVDLDLDKSDAVAAWADEDEEE</sequence>
<feature type="repeat" description="WD" evidence="5">
    <location>
        <begin position="155"/>
        <end position="199"/>
    </location>
</feature>
<evidence type="ECO:0000259" key="7">
    <source>
        <dbReference type="Pfam" id="PF08625"/>
    </source>
</evidence>
<keyword evidence="4" id="KW-0539">Nucleus</keyword>
<organism evidence="8 9">
    <name type="scientific">Microbotryum intermedium</name>
    <dbReference type="NCBI Taxonomy" id="269621"/>
    <lineage>
        <taxon>Eukaryota</taxon>
        <taxon>Fungi</taxon>
        <taxon>Dikarya</taxon>
        <taxon>Basidiomycota</taxon>
        <taxon>Pucciniomycotina</taxon>
        <taxon>Microbotryomycetes</taxon>
        <taxon>Microbotryales</taxon>
        <taxon>Microbotryaceae</taxon>
        <taxon>Microbotryum</taxon>
    </lineage>
</organism>
<keyword evidence="3" id="KW-0677">Repeat</keyword>
<dbReference type="InterPro" id="IPR001680">
    <property type="entry name" value="WD40_rpt"/>
</dbReference>
<dbReference type="AlphaFoldDB" id="A0A238F7T2"/>
<feature type="repeat" description="WD" evidence="5">
    <location>
        <begin position="113"/>
        <end position="154"/>
    </location>
</feature>
<dbReference type="GO" id="GO:0000480">
    <property type="term" value="P:endonucleolytic cleavage in 5'-ETS of tricistronic rRNA transcript (SSU-rRNA, 5.8S rRNA, LSU-rRNA)"/>
    <property type="evidence" value="ECO:0007669"/>
    <property type="project" value="TreeGrafter"/>
</dbReference>
<dbReference type="InterPro" id="IPR013934">
    <property type="entry name" value="Utp13_C"/>
</dbReference>
<dbReference type="InterPro" id="IPR015943">
    <property type="entry name" value="WD40/YVTN_repeat-like_dom_sf"/>
</dbReference>
<comment type="subcellular location">
    <subcellularLocation>
        <location evidence="1">Nucleus</location>
        <location evidence="1">Nucleolus</location>
    </subcellularLocation>
</comment>
<dbReference type="STRING" id="269621.A0A238F7T2"/>
<evidence type="ECO:0000256" key="1">
    <source>
        <dbReference type="ARBA" id="ARBA00004604"/>
    </source>
</evidence>
<feature type="repeat" description="WD" evidence="5">
    <location>
        <begin position="538"/>
        <end position="579"/>
    </location>
</feature>
<gene>
    <name evidence="8" type="ORF">BQ2448_1304</name>
</gene>
<feature type="repeat" description="WD" evidence="5">
    <location>
        <begin position="257"/>
        <end position="284"/>
    </location>
</feature>
<keyword evidence="2 5" id="KW-0853">WD repeat</keyword>
<feature type="compositionally biased region" description="Acidic residues" evidence="6">
    <location>
        <begin position="787"/>
        <end position="805"/>
    </location>
</feature>
<feature type="region of interest" description="Disordered" evidence="6">
    <location>
        <begin position="781"/>
        <end position="810"/>
    </location>
</feature>
<feature type="repeat" description="WD" evidence="5">
    <location>
        <begin position="622"/>
        <end position="654"/>
    </location>
</feature>
<dbReference type="Pfam" id="PF08625">
    <property type="entry name" value="Utp13"/>
    <property type="match status" value="1"/>
</dbReference>
<dbReference type="InterPro" id="IPR036322">
    <property type="entry name" value="WD40_repeat_dom_sf"/>
</dbReference>
<dbReference type="InterPro" id="IPR020472">
    <property type="entry name" value="WD40_PAC1"/>
</dbReference>
<dbReference type="InterPro" id="IPR019775">
    <property type="entry name" value="WD40_repeat_CS"/>
</dbReference>
<evidence type="ECO:0000256" key="6">
    <source>
        <dbReference type="SAM" id="MobiDB-lite"/>
    </source>
</evidence>
<keyword evidence="9" id="KW-1185">Reference proteome</keyword>
<accession>A0A238F7T2</accession>
<evidence type="ECO:0000256" key="2">
    <source>
        <dbReference type="ARBA" id="ARBA00022574"/>
    </source>
</evidence>
<reference evidence="9" key="1">
    <citation type="submission" date="2016-09" db="EMBL/GenBank/DDBJ databases">
        <authorList>
            <person name="Jeantristanb JTB J.-T."/>
            <person name="Ricardo R."/>
        </authorList>
    </citation>
    <scope>NUCLEOTIDE SEQUENCE [LARGE SCALE GENOMIC DNA]</scope>
</reference>
<feature type="repeat" description="WD" evidence="5">
    <location>
        <begin position="484"/>
        <end position="525"/>
    </location>
</feature>
<dbReference type="GO" id="GO:0032040">
    <property type="term" value="C:small-subunit processome"/>
    <property type="evidence" value="ECO:0007669"/>
    <property type="project" value="InterPro"/>
</dbReference>
<dbReference type="SUPFAM" id="SSF50978">
    <property type="entry name" value="WD40 repeat-like"/>
    <property type="match status" value="2"/>
</dbReference>
<evidence type="ECO:0000313" key="9">
    <source>
        <dbReference type="Proteomes" id="UP000198372"/>
    </source>
</evidence>
<dbReference type="PANTHER" id="PTHR19854:SF15">
    <property type="entry name" value="TRANSDUCIN BETA-LIKE PROTEIN 3"/>
    <property type="match status" value="1"/>
</dbReference>
<dbReference type="PRINTS" id="PR00320">
    <property type="entry name" value="GPROTEINBRPT"/>
</dbReference>
<feature type="repeat" description="WD" evidence="5">
    <location>
        <begin position="580"/>
        <end position="621"/>
    </location>
</feature>
<evidence type="ECO:0000256" key="3">
    <source>
        <dbReference type="ARBA" id="ARBA00022737"/>
    </source>
</evidence>
<feature type="repeat" description="WD" evidence="5">
    <location>
        <begin position="378"/>
        <end position="409"/>
    </location>
</feature>
<feature type="domain" description="U3 small nucleolar RNA-associated protein 13 C-terminal" evidence="7">
    <location>
        <begin position="676"/>
        <end position="862"/>
    </location>
</feature>
<name>A0A238F7T2_9BASI</name>
<dbReference type="GO" id="GO:0034511">
    <property type="term" value="F:U3 snoRNA binding"/>
    <property type="evidence" value="ECO:0007669"/>
    <property type="project" value="TreeGrafter"/>
</dbReference>
<dbReference type="GO" id="GO:0000472">
    <property type="term" value="P:endonucleolytic cleavage to generate mature 5'-end of SSU-rRNA from (SSU-rRNA, 5.8S rRNA, LSU-rRNA)"/>
    <property type="evidence" value="ECO:0007669"/>
    <property type="project" value="TreeGrafter"/>
</dbReference>
<protein>
    <submittedName>
        <fullName evidence="8">BQ2448_1304 protein</fullName>
    </submittedName>
</protein>
<dbReference type="PROSITE" id="PS00678">
    <property type="entry name" value="WD_REPEATS_1"/>
    <property type="match status" value="3"/>
</dbReference>
<dbReference type="OrthoDB" id="5414888at2759"/>
<dbReference type="Pfam" id="PF00400">
    <property type="entry name" value="WD40"/>
    <property type="match status" value="9"/>
</dbReference>
<dbReference type="Gene3D" id="2.130.10.10">
    <property type="entry name" value="YVTN repeat-like/Quinoprotein amine dehydrogenase"/>
    <property type="match status" value="4"/>
</dbReference>
<proteinExistence type="predicted"/>
<dbReference type="PANTHER" id="PTHR19854">
    <property type="entry name" value="TRANSDUCIN BETA-LIKE 3"/>
    <property type="match status" value="1"/>
</dbReference>
<evidence type="ECO:0000313" key="8">
    <source>
        <dbReference type="EMBL" id="SCV69910.1"/>
    </source>
</evidence>
<evidence type="ECO:0000256" key="4">
    <source>
        <dbReference type="ARBA" id="ARBA00023242"/>
    </source>
</evidence>
<dbReference type="PROSITE" id="PS50294">
    <property type="entry name" value="WD_REPEATS_REGION"/>
    <property type="match status" value="7"/>
</dbReference>
<dbReference type="SMART" id="SM00320">
    <property type="entry name" value="WD40"/>
    <property type="match status" value="12"/>
</dbReference>